<keyword evidence="2" id="KW-0238">DNA-binding</keyword>
<evidence type="ECO:0000256" key="3">
    <source>
        <dbReference type="ARBA" id="ARBA00023163"/>
    </source>
</evidence>
<dbReference type="InterPro" id="IPR000792">
    <property type="entry name" value="Tscrpt_reg_LuxR_C"/>
</dbReference>
<gene>
    <name evidence="5" type="ORF">GCM10007304_45230</name>
</gene>
<protein>
    <submittedName>
        <fullName evidence="5">Helix-turn-helix transcriptional regulator</fullName>
    </submittedName>
</protein>
<dbReference type="InterPro" id="IPR036388">
    <property type="entry name" value="WH-like_DNA-bd_sf"/>
</dbReference>
<dbReference type="PROSITE" id="PS00622">
    <property type="entry name" value="HTH_LUXR_1"/>
    <property type="match status" value="1"/>
</dbReference>
<name>A0A917G786_9NOCA</name>
<dbReference type="SMART" id="SM00421">
    <property type="entry name" value="HTH_LUXR"/>
    <property type="match status" value="1"/>
</dbReference>
<keyword evidence="1" id="KW-0805">Transcription regulation</keyword>
<dbReference type="CDD" id="cd06170">
    <property type="entry name" value="LuxR_C_like"/>
    <property type="match status" value="1"/>
</dbReference>
<dbReference type="PROSITE" id="PS50043">
    <property type="entry name" value="HTH_LUXR_2"/>
    <property type="match status" value="1"/>
</dbReference>
<organism evidence="5 6">
    <name type="scientific">Rhodococcoides trifolii</name>
    <dbReference type="NCBI Taxonomy" id="908250"/>
    <lineage>
        <taxon>Bacteria</taxon>
        <taxon>Bacillati</taxon>
        <taxon>Actinomycetota</taxon>
        <taxon>Actinomycetes</taxon>
        <taxon>Mycobacteriales</taxon>
        <taxon>Nocardiaceae</taxon>
        <taxon>Rhodococcoides</taxon>
    </lineage>
</organism>
<evidence type="ECO:0000313" key="5">
    <source>
        <dbReference type="EMBL" id="GGG26364.1"/>
    </source>
</evidence>
<reference evidence="5" key="2">
    <citation type="submission" date="2020-09" db="EMBL/GenBank/DDBJ databases">
        <authorList>
            <person name="Sun Q."/>
            <person name="Sedlacek I."/>
        </authorList>
    </citation>
    <scope>NUCLEOTIDE SEQUENCE</scope>
    <source>
        <strain evidence="5">CCM 7905</strain>
    </source>
</reference>
<keyword evidence="6" id="KW-1185">Reference proteome</keyword>
<dbReference type="InterPro" id="IPR029016">
    <property type="entry name" value="GAF-like_dom_sf"/>
</dbReference>
<dbReference type="Proteomes" id="UP000654257">
    <property type="component" value="Unassembled WGS sequence"/>
</dbReference>
<dbReference type="GO" id="GO:0003677">
    <property type="term" value="F:DNA binding"/>
    <property type="evidence" value="ECO:0007669"/>
    <property type="project" value="UniProtKB-KW"/>
</dbReference>
<dbReference type="EMBL" id="BMCU01000006">
    <property type="protein sequence ID" value="GGG26364.1"/>
    <property type="molecule type" value="Genomic_DNA"/>
</dbReference>
<accession>A0A917G786</accession>
<keyword evidence="3" id="KW-0804">Transcription</keyword>
<dbReference type="SUPFAM" id="SSF46894">
    <property type="entry name" value="C-terminal effector domain of the bipartite response regulators"/>
    <property type="match status" value="1"/>
</dbReference>
<dbReference type="AlphaFoldDB" id="A0A917G786"/>
<dbReference type="RefSeq" id="WP_188547260.1">
    <property type="nucleotide sequence ID" value="NZ_BMCU01000006.1"/>
</dbReference>
<sequence>MIDTHFDAAVDRVRAGSGVALAFGGIMTAGQRLTLRHFAGYSVGALDGVELEAGHGLGGKVLQINRTVALDDYMRTPKISHRYDAIIGAEGLRAMIATPVVVGRTAVGVLYGAMHTAGHIGDRVLDVLSVEAGVLGQDLAVDEARRDADRLREDLRQTYTRLRAAATRVDAPEVSSVLDSMRAFLEPAVATTAAPHVTPRERDVLSLVALGRSNIAIAEELGLTVSTVKSYMKSIMAKLDAATRYEAAHAARRAGLVP</sequence>
<evidence type="ECO:0000259" key="4">
    <source>
        <dbReference type="PROSITE" id="PS50043"/>
    </source>
</evidence>
<dbReference type="Gene3D" id="3.30.450.40">
    <property type="match status" value="1"/>
</dbReference>
<dbReference type="Gene3D" id="1.10.10.10">
    <property type="entry name" value="Winged helix-like DNA-binding domain superfamily/Winged helix DNA-binding domain"/>
    <property type="match status" value="1"/>
</dbReference>
<dbReference type="PANTHER" id="PTHR44688:SF25">
    <property type="entry name" value="HTH LUXR-TYPE DOMAIN-CONTAINING PROTEIN"/>
    <property type="match status" value="1"/>
</dbReference>
<dbReference type="InterPro" id="IPR016032">
    <property type="entry name" value="Sig_transdc_resp-reg_C-effctor"/>
</dbReference>
<comment type="caution">
    <text evidence="5">The sequence shown here is derived from an EMBL/GenBank/DDBJ whole genome shotgun (WGS) entry which is preliminary data.</text>
</comment>
<dbReference type="PRINTS" id="PR00038">
    <property type="entry name" value="HTHLUXR"/>
</dbReference>
<reference evidence="5" key="1">
    <citation type="journal article" date="2014" name="Int. J. Syst. Evol. Microbiol.">
        <title>Complete genome sequence of Corynebacterium casei LMG S-19264T (=DSM 44701T), isolated from a smear-ripened cheese.</title>
        <authorList>
            <consortium name="US DOE Joint Genome Institute (JGI-PGF)"/>
            <person name="Walter F."/>
            <person name="Albersmeier A."/>
            <person name="Kalinowski J."/>
            <person name="Ruckert C."/>
        </authorList>
    </citation>
    <scope>NUCLEOTIDE SEQUENCE</scope>
    <source>
        <strain evidence="5">CCM 7905</strain>
    </source>
</reference>
<dbReference type="GO" id="GO:0006355">
    <property type="term" value="P:regulation of DNA-templated transcription"/>
    <property type="evidence" value="ECO:0007669"/>
    <property type="project" value="InterPro"/>
</dbReference>
<feature type="domain" description="HTH luxR-type" evidence="4">
    <location>
        <begin position="190"/>
        <end position="255"/>
    </location>
</feature>
<proteinExistence type="predicted"/>
<evidence type="ECO:0000256" key="1">
    <source>
        <dbReference type="ARBA" id="ARBA00023015"/>
    </source>
</evidence>
<evidence type="ECO:0000256" key="2">
    <source>
        <dbReference type="ARBA" id="ARBA00023125"/>
    </source>
</evidence>
<dbReference type="SUPFAM" id="SSF55781">
    <property type="entry name" value="GAF domain-like"/>
    <property type="match status" value="1"/>
</dbReference>
<evidence type="ECO:0000313" key="6">
    <source>
        <dbReference type="Proteomes" id="UP000654257"/>
    </source>
</evidence>
<dbReference type="Pfam" id="PF00196">
    <property type="entry name" value="GerE"/>
    <property type="match status" value="1"/>
</dbReference>
<dbReference type="PANTHER" id="PTHR44688">
    <property type="entry name" value="DNA-BINDING TRANSCRIPTIONAL ACTIVATOR DEVR_DOSR"/>
    <property type="match status" value="1"/>
</dbReference>